<dbReference type="InterPro" id="IPR027417">
    <property type="entry name" value="P-loop_NTPase"/>
</dbReference>
<evidence type="ECO:0000256" key="1">
    <source>
        <dbReference type="ARBA" id="ARBA00005417"/>
    </source>
</evidence>
<comment type="similarity">
    <text evidence="1">Belongs to the ABC transporter superfamily.</text>
</comment>
<dbReference type="InterPro" id="IPR051782">
    <property type="entry name" value="ABC_Transporter_VariousFunc"/>
</dbReference>
<accession>A0ABW0GZE3</accession>
<gene>
    <name evidence="6" type="ORF">ACFPLB_11705</name>
</gene>
<evidence type="ECO:0000256" key="3">
    <source>
        <dbReference type="ARBA" id="ARBA00022741"/>
    </source>
</evidence>
<dbReference type="EMBL" id="JBHSLL010000039">
    <property type="protein sequence ID" value="MFC5386625.1"/>
    <property type="molecule type" value="Genomic_DNA"/>
</dbReference>
<dbReference type="InterPro" id="IPR003593">
    <property type="entry name" value="AAA+_ATPase"/>
</dbReference>
<reference evidence="7" key="1">
    <citation type="journal article" date="2019" name="Int. J. Syst. Evol. Microbiol.">
        <title>The Global Catalogue of Microorganisms (GCM) 10K type strain sequencing project: providing services to taxonomists for standard genome sequencing and annotation.</title>
        <authorList>
            <consortium name="The Broad Institute Genomics Platform"/>
            <consortium name="The Broad Institute Genome Sequencing Center for Infectious Disease"/>
            <person name="Wu L."/>
            <person name="Ma J."/>
        </authorList>
    </citation>
    <scope>NUCLEOTIDE SEQUENCE [LARGE SCALE GENOMIC DNA]</scope>
    <source>
        <strain evidence="7">CGMCC 4.1415</strain>
    </source>
</reference>
<dbReference type="PROSITE" id="PS00211">
    <property type="entry name" value="ABC_TRANSPORTER_1"/>
    <property type="match status" value="1"/>
</dbReference>
<dbReference type="SMART" id="SM00382">
    <property type="entry name" value="AAA"/>
    <property type="match status" value="1"/>
</dbReference>
<keyword evidence="3" id="KW-0547">Nucleotide-binding</keyword>
<dbReference type="CDD" id="cd03230">
    <property type="entry name" value="ABC_DR_subfamily_A"/>
    <property type="match status" value="1"/>
</dbReference>
<feature type="domain" description="ABC transporter" evidence="5">
    <location>
        <begin position="5"/>
        <end position="229"/>
    </location>
</feature>
<dbReference type="SUPFAM" id="SSF52540">
    <property type="entry name" value="P-loop containing nucleoside triphosphate hydrolases"/>
    <property type="match status" value="1"/>
</dbReference>
<evidence type="ECO:0000313" key="7">
    <source>
        <dbReference type="Proteomes" id="UP001596016"/>
    </source>
</evidence>
<evidence type="ECO:0000256" key="2">
    <source>
        <dbReference type="ARBA" id="ARBA00022448"/>
    </source>
</evidence>
<evidence type="ECO:0000256" key="4">
    <source>
        <dbReference type="ARBA" id="ARBA00022840"/>
    </source>
</evidence>
<dbReference type="RefSeq" id="WP_378229793.1">
    <property type="nucleotide sequence ID" value="NZ_JBHSLL010000039.1"/>
</dbReference>
<sequence>MTSTLKISSLTKRFDALEALKNVSLTLEGGKRVALLGHNGAGKSTMMKIILGLIPFDSGEVKVCGLTPGSAQARAQVAYLPENVSFHPAQTGEEQIRYYLSLRGQNPKLAMELLERVGLGHAARRRIGGYSKGMRQRVGLAQTLIGKPRLLVLDEPTSGLDPISRRDFYDLLDGLAADGASVLLSSHALTEVEARTDKILILSKGRMVAEGTLAELRAQADLPITLLITPANNGSEILSTSFPQAIRSDDGRFRLTCEQADKLSLLSRITALGDKITDLDVIPPSLEDMYSHFSRRDGQ</sequence>
<proteinExistence type="inferred from homology"/>
<dbReference type="PANTHER" id="PTHR42939">
    <property type="entry name" value="ABC TRANSPORTER ATP-BINDING PROTEIN ALBC-RELATED"/>
    <property type="match status" value="1"/>
</dbReference>
<keyword evidence="2" id="KW-0813">Transport</keyword>
<dbReference type="Proteomes" id="UP001596016">
    <property type="component" value="Unassembled WGS sequence"/>
</dbReference>
<comment type="caution">
    <text evidence="6">The sequence shown here is derived from an EMBL/GenBank/DDBJ whole genome shotgun (WGS) entry which is preliminary data.</text>
</comment>
<dbReference type="Gene3D" id="3.40.50.300">
    <property type="entry name" value="P-loop containing nucleotide triphosphate hydrolases"/>
    <property type="match status" value="1"/>
</dbReference>
<dbReference type="PROSITE" id="PS50893">
    <property type="entry name" value="ABC_TRANSPORTER_2"/>
    <property type="match status" value="1"/>
</dbReference>
<name>A0ABW0GZE3_9HYPH</name>
<dbReference type="InterPro" id="IPR017871">
    <property type="entry name" value="ABC_transporter-like_CS"/>
</dbReference>
<dbReference type="Pfam" id="PF00005">
    <property type="entry name" value="ABC_tran"/>
    <property type="match status" value="1"/>
</dbReference>
<evidence type="ECO:0000313" key="6">
    <source>
        <dbReference type="EMBL" id="MFC5386625.1"/>
    </source>
</evidence>
<keyword evidence="7" id="KW-1185">Reference proteome</keyword>
<evidence type="ECO:0000259" key="5">
    <source>
        <dbReference type="PROSITE" id="PS50893"/>
    </source>
</evidence>
<dbReference type="PANTHER" id="PTHR42939:SF1">
    <property type="entry name" value="ABC TRANSPORTER ATP-BINDING PROTEIN ALBC-RELATED"/>
    <property type="match status" value="1"/>
</dbReference>
<dbReference type="GO" id="GO:0005524">
    <property type="term" value="F:ATP binding"/>
    <property type="evidence" value="ECO:0007669"/>
    <property type="project" value="UniProtKB-KW"/>
</dbReference>
<keyword evidence="4 6" id="KW-0067">ATP-binding</keyword>
<organism evidence="6 7">
    <name type="scientific">Aquamicrobium segne</name>
    <dbReference type="NCBI Taxonomy" id="469547"/>
    <lineage>
        <taxon>Bacteria</taxon>
        <taxon>Pseudomonadati</taxon>
        <taxon>Pseudomonadota</taxon>
        <taxon>Alphaproteobacteria</taxon>
        <taxon>Hyphomicrobiales</taxon>
        <taxon>Phyllobacteriaceae</taxon>
        <taxon>Aquamicrobium</taxon>
    </lineage>
</organism>
<dbReference type="InterPro" id="IPR003439">
    <property type="entry name" value="ABC_transporter-like_ATP-bd"/>
</dbReference>
<protein>
    <submittedName>
        <fullName evidence="6">ABC transporter ATP-binding protein</fullName>
    </submittedName>
</protein>